<gene>
    <name evidence="1" type="ORF">ACG0Z3_15790</name>
</gene>
<sequence>MRRWLTHARRLGWPAALAALLTLTAIAGAAWLPARQAQLNEQRQALTVRRAALAKAPAAAAKTDSRALTASLPPDSARQARTAALLALTDELGLPWPRSEFRYQADRELGIAQYRVAMQLSGGYGALRGFVAEALQRDPALALDSVRLRREADGTLKAEFAWVLHMQAAK</sequence>
<comment type="caution">
    <text evidence="1">The sequence shown here is derived from an EMBL/GenBank/DDBJ whole genome shotgun (WGS) entry which is preliminary data.</text>
</comment>
<evidence type="ECO:0000313" key="1">
    <source>
        <dbReference type="EMBL" id="MFG6442145.1"/>
    </source>
</evidence>
<organism evidence="1 2">
    <name type="scientific">Pelomonas margarita</name>
    <dbReference type="NCBI Taxonomy" id="3299031"/>
    <lineage>
        <taxon>Bacteria</taxon>
        <taxon>Pseudomonadati</taxon>
        <taxon>Pseudomonadota</taxon>
        <taxon>Betaproteobacteria</taxon>
        <taxon>Burkholderiales</taxon>
        <taxon>Sphaerotilaceae</taxon>
        <taxon>Roseateles</taxon>
    </lineage>
</organism>
<reference evidence="1 2" key="1">
    <citation type="submission" date="2024-08" db="EMBL/GenBank/DDBJ databases">
        <authorList>
            <person name="Lu H."/>
        </authorList>
    </citation>
    <scope>NUCLEOTIDE SEQUENCE [LARGE SCALE GENOMIC DNA]</scope>
    <source>
        <strain evidence="1 2">LKC17W</strain>
    </source>
</reference>
<proteinExistence type="predicted"/>
<dbReference type="Proteomes" id="UP001606301">
    <property type="component" value="Unassembled WGS sequence"/>
</dbReference>
<protein>
    <recommendedName>
        <fullName evidence="3">Type 4a pilus biogenesis protein PilO</fullName>
    </recommendedName>
</protein>
<evidence type="ECO:0008006" key="3">
    <source>
        <dbReference type="Google" id="ProtNLM"/>
    </source>
</evidence>
<name>A0ABW7FLD8_9BURK</name>
<evidence type="ECO:0000313" key="2">
    <source>
        <dbReference type="Proteomes" id="UP001606301"/>
    </source>
</evidence>
<keyword evidence="2" id="KW-1185">Reference proteome</keyword>
<accession>A0ABW7FLD8</accession>
<dbReference type="RefSeq" id="WP_394399084.1">
    <property type="nucleotide sequence ID" value="NZ_JBIGHW010000008.1"/>
</dbReference>
<dbReference type="EMBL" id="JBIGHW010000008">
    <property type="protein sequence ID" value="MFG6442145.1"/>
    <property type="molecule type" value="Genomic_DNA"/>
</dbReference>